<dbReference type="AlphaFoldDB" id="H9ULN1"/>
<organism evidence="2 3">
    <name type="scientific">Spirochaeta africana (strain ATCC 700263 / DSM 8902 / Z-7692)</name>
    <dbReference type="NCBI Taxonomy" id="889378"/>
    <lineage>
        <taxon>Bacteria</taxon>
        <taxon>Pseudomonadati</taxon>
        <taxon>Spirochaetota</taxon>
        <taxon>Spirochaetia</taxon>
        <taxon>Spirochaetales</taxon>
        <taxon>Spirochaetaceae</taxon>
        <taxon>Spirochaeta</taxon>
    </lineage>
</organism>
<reference evidence="3" key="1">
    <citation type="journal article" date="2013" name="Stand. Genomic Sci.">
        <title>Complete genome sequence of the halophilic bacterium Spirochaeta africana type strain (Z-7692(T)) from the alkaline Lake Magadi in the East African Rift.</title>
        <authorList>
            <person name="Liolos K."/>
            <person name="Abt B."/>
            <person name="Scheuner C."/>
            <person name="Teshima H."/>
            <person name="Held B."/>
            <person name="Lapidus A."/>
            <person name="Nolan M."/>
            <person name="Lucas S."/>
            <person name="Deshpande S."/>
            <person name="Cheng J.F."/>
            <person name="Tapia R."/>
            <person name="Goodwin L.A."/>
            <person name="Pitluck S."/>
            <person name="Pagani I."/>
            <person name="Ivanova N."/>
            <person name="Mavromatis K."/>
            <person name="Mikhailova N."/>
            <person name="Huntemann M."/>
            <person name="Pati A."/>
            <person name="Chen A."/>
            <person name="Palaniappan K."/>
            <person name="Land M."/>
            <person name="Rohde M."/>
            <person name="Tindall B.J."/>
            <person name="Detter J.C."/>
            <person name="Goker M."/>
            <person name="Bristow J."/>
            <person name="Eisen J.A."/>
            <person name="Markowitz V."/>
            <person name="Hugenholtz P."/>
            <person name="Woyke T."/>
            <person name="Klenk H.P."/>
            <person name="Kyrpides N.C."/>
        </authorList>
    </citation>
    <scope>NUCLEOTIDE SEQUENCE</scope>
    <source>
        <strain evidence="3">ATCC 700263 / DSM 8902 / Z-7692</strain>
    </source>
</reference>
<sequence length="99" mass="11511">MPVTIVHIRVQPEHIQDFIQATEKNHRESVQEPGNLRFDFLRSREDPQLFVLYEAYRSADDAAAHKQTPHYLEWRQTVAPMMAEPRRGVPYDLLAPAGD</sequence>
<proteinExistence type="predicted"/>
<dbReference type="GO" id="GO:0016491">
    <property type="term" value="F:oxidoreductase activity"/>
    <property type="evidence" value="ECO:0007669"/>
    <property type="project" value="TreeGrafter"/>
</dbReference>
<keyword evidence="3" id="KW-1185">Reference proteome</keyword>
<evidence type="ECO:0000313" key="2">
    <source>
        <dbReference type="EMBL" id="AFG38424.1"/>
    </source>
</evidence>
<dbReference type="PANTHER" id="PTHR33336:SF1">
    <property type="entry name" value="(4S)-4-HYDROXY-5-PHOSPHONOOXYPENTANE-2,3-DIONE ISOMERASE"/>
    <property type="match status" value="1"/>
</dbReference>
<dbReference type="InterPro" id="IPR050744">
    <property type="entry name" value="AI-2_Isomerase_LsrG"/>
</dbReference>
<dbReference type="PROSITE" id="PS51725">
    <property type="entry name" value="ABM"/>
    <property type="match status" value="1"/>
</dbReference>
<dbReference type="InterPro" id="IPR007138">
    <property type="entry name" value="ABM_dom"/>
</dbReference>
<evidence type="ECO:0000313" key="3">
    <source>
        <dbReference type="Proteomes" id="UP000007383"/>
    </source>
</evidence>
<accession>H9ULN1</accession>
<dbReference type="SUPFAM" id="SSF54909">
    <property type="entry name" value="Dimeric alpha+beta barrel"/>
    <property type="match status" value="1"/>
</dbReference>
<name>H9ULN1_SPIAZ</name>
<feature type="domain" description="ABM" evidence="1">
    <location>
        <begin position="2"/>
        <end position="90"/>
    </location>
</feature>
<dbReference type="PATRIC" id="fig|889378.3.peg.2367"/>
<evidence type="ECO:0000259" key="1">
    <source>
        <dbReference type="PROSITE" id="PS51725"/>
    </source>
</evidence>
<dbReference type="KEGG" id="sfc:Spiaf_2393"/>
<dbReference type="RefSeq" id="WP_014456406.1">
    <property type="nucleotide sequence ID" value="NC_017098.1"/>
</dbReference>
<dbReference type="HOGENOM" id="CLU_131496_3_0_12"/>
<dbReference type="OrthoDB" id="9812754at2"/>
<dbReference type="Gene3D" id="3.30.70.100">
    <property type="match status" value="1"/>
</dbReference>
<dbReference type="Proteomes" id="UP000007383">
    <property type="component" value="Chromosome"/>
</dbReference>
<dbReference type="eggNOG" id="COG1359">
    <property type="taxonomic scope" value="Bacteria"/>
</dbReference>
<gene>
    <name evidence="2" type="ordered locus">Spiaf_2393</name>
</gene>
<dbReference type="GO" id="GO:0005829">
    <property type="term" value="C:cytosol"/>
    <property type="evidence" value="ECO:0007669"/>
    <property type="project" value="TreeGrafter"/>
</dbReference>
<dbReference type="EMBL" id="CP003282">
    <property type="protein sequence ID" value="AFG38424.1"/>
    <property type="molecule type" value="Genomic_DNA"/>
</dbReference>
<dbReference type="Pfam" id="PF03992">
    <property type="entry name" value="ABM"/>
    <property type="match status" value="1"/>
</dbReference>
<dbReference type="InterPro" id="IPR011008">
    <property type="entry name" value="Dimeric_a/b-barrel"/>
</dbReference>
<dbReference type="STRING" id="889378.Spiaf_2393"/>
<dbReference type="PANTHER" id="PTHR33336">
    <property type="entry name" value="QUINOL MONOOXYGENASE YGIN-RELATED"/>
    <property type="match status" value="1"/>
</dbReference>
<protein>
    <recommendedName>
        <fullName evidence="1">ABM domain-containing protein</fullName>
    </recommendedName>
</protein>